<dbReference type="KEGG" id="serq:CWC46_19295"/>
<evidence type="ECO:0000259" key="8">
    <source>
        <dbReference type="Pfam" id="PF00764"/>
    </source>
</evidence>
<dbReference type="UniPathway" id="UPA00068">
    <property type="reaction ID" value="UER00113"/>
</dbReference>
<dbReference type="Pfam" id="PF00764">
    <property type="entry name" value="Arginosuc_synth"/>
    <property type="match status" value="1"/>
</dbReference>
<sequence>MTRSLEVRSLEDLSFIAKHTQHILTLFSGGVDSSYLLYKLSQYRCKVTALTIDLGDGVVSEDLQYIAECFGVRLKVIDARERFIEQAIIPAIQANAKYMGIYPISSSLSRPIIAQYAVELAKGLGCDAILHTANQSQNSLRRLNGALRQLNFPGYIGSPYEYSAFSREEKIKSLCQIGLDRFQARGISGDANLWVREYESGELDNPEDFSVPERLFKWTAKPSQPLSSSTSLTLGFESGKPVSINNTPQSMIELIDTLNNVAGKYGIGRYSGLEHLEGGEKVLEVREAPAATLLMAAYRHLETAVLDANLLRNKLAIEQIWVCEAIEGRWFGQLSAATAAFIQKSAEAVTGSVTFSLRPGVADLTSVHALNPLYLTDRDGWEKNIAIARGCRSLAELSSSLTNHYALSA</sequence>
<dbReference type="GO" id="GO:0004055">
    <property type="term" value="F:argininosuccinate synthase activity"/>
    <property type="evidence" value="ECO:0007669"/>
    <property type="project" value="UniProtKB-EC"/>
</dbReference>
<dbReference type="EMBL" id="CP025084">
    <property type="protein sequence ID" value="AUH06082.1"/>
    <property type="molecule type" value="Genomic_DNA"/>
</dbReference>
<dbReference type="Gene3D" id="3.90.1260.10">
    <property type="entry name" value="Argininosuccinate synthetase, chain A, domain 2"/>
    <property type="match status" value="1"/>
</dbReference>
<dbReference type="KEGG" id="sera:Ser39006_019295"/>
<proteinExistence type="predicted"/>
<dbReference type="InterPro" id="IPR024074">
    <property type="entry name" value="AS_cat/multimer_dom_body"/>
</dbReference>
<organism evidence="11 12">
    <name type="scientific">Serratia sp. (strain ATCC 39006)</name>
    <name type="common">Prodigiosinella confusarubida</name>
    <dbReference type="NCBI Taxonomy" id="104623"/>
    <lineage>
        <taxon>Bacteria</taxon>
        <taxon>Pseudomonadati</taxon>
        <taxon>Pseudomonadota</taxon>
        <taxon>Gammaproteobacteria</taxon>
        <taxon>Enterobacterales</taxon>
        <taxon>Pectobacteriaceae</taxon>
        <taxon>Prodigiosinella</taxon>
    </lineage>
</organism>
<keyword evidence="12" id="KW-1185">Reference proteome</keyword>
<dbReference type="Proteomes" id="UP000017700">
    <property type="component" value="Chromosome"/>
</dbReference>
<dbReference type="AlphaFoldDB" id="A0A2I5TND7"/>
<dbReference type="EMBL" id="CP025085">
    <property type="protein sequence ID" value="AUH01759.1"/>
    <property type="molecule type" value="Genomic_DNA"/>
</dbReference>
<keyword evidence="5" id="KW-0028">Amino-acid biosynthesis</keyword>
<dbReference type="GO" id="GO:0005524">
    <property type="term" value="F:ATP binding"/>
    <property type="evidence" value="ECO:0007669"/>
    <property type="project" value="UniProtKB-KW"/>
</dbReference>
<dbReference type="GO" id="GO:0000050">
    <property type="term" value="P:urea cycle"/>
    <property type="evidence" value="ECO:0007669"/>
    <property type="project" value="TreeGrafter"/>
</dbReference>
<protein>
    <recommendedName>
        <fullName evidence="2">argininosuccinate synthase</fullName>
        <ecNumber evidence="2">6.3.4.5</ecNumber>
    </recommendedName>
</protein>
<feature type="domain" description="Arginosuccinate synthase C-terminal" evidence="9">
    <location>
        <begin position="188"/>
        <end position="377"/>
    </location>
</feature>
<evidence type="ECO:0000313" key="10">
    <source>
        <dbReference type="EMBL" id="AUH01759.1"/>
    </source>
</evidence>
<gene>
    <name evidence="10" type="ORF">CWC46_19295</name>
    <name evidence="11" type="ORF">Ser39006_019295</name>
</gene>
<evidence type="ECO:0000256" key="5">
    <source>
        <dbReference type="ARBA" id="ARBA00022605"/>
    </source>
</evidence>
<dbReference type="GO" id="GO:0000053">
    <property type="term" value="P:argininosuccinate metabolic process"/>
    <property type="evidence" value="ECO:0007669"/>
    <property type="project" value="TreeGrafter"/>
</dbReference>
<dbReference type="SUPFAM" id="SSF69864">
    <property type="entry name" value="Argininosuccinate synthetase, C-terminal domain"/>
    <property type="match status" value="1"/>
</dbReference>
<evidence type="ECO:0000313" key="13">
    <source>
        <dbReference type="Proteomes" id="UP000233778"/>
    </source>
</evidence>
<dbReference type="InterPro" id="IPR048267">
    <property type="entry name" value="Arginosuc_syn_N"/>
</dbReference>
<dbReference type="SUPFAM" id="SSF52402">
    <property type="entry name" value="Adenine nucleotide alpha hydrolases-like"/>
    <property type="match status" value="1"/>
</dbReference>
<keyword evidence="3" id="KW-0055">Arginine biosynthesis</keyword>
<dbReference type="STRING" id="104623.Ser39006_01643"/>
<evidence type="ECO:0000256" key="6">
    <source>
        <dbReference type="ARBA" id="ARBA00022741"/>
    </source>
</evidence>
<dbReference type="RefSeq" id="WP_021014911.1">
    <property type="nucleotide sequence ID" value="NZ_CP025084.1"/>
</dbReference>
<evidence type="ECO:0000256" key="2">
    <source>
        <dbReference type="ARBA" id="ARBA00012286"/>
    </source>
</evidence>
<evidence type="ECO:0000313" key="12">
    <source>
        <dbReference type="Proteomes" id="UP000017700"/>
    </source>
</evidence>
<dbReference type="PANTHER" id="PTHR11587">
    <property type="entry name" value="ARGININOSUCCINATE SYNTHASE"/>
    <property type="match status" value="1"/>
</dbReference>
<dbReference type="PANTHER" id="PTHR11587:SF2">
    <property type="entry name" value="ARGININOSUCCINATE SYNTHASE"/>
    <property type="match status" value="1"/>
</dbReference>
<evidence type="ECO:0000256" key="7">
    <source>
        <dbReference type="ARBA" id="ARBA00022840"/>
    </source>
</evidence>
<feature type="domain" description="Arginosuccinate synthase-like N-terminal" evidence="8">
    <location>
        <begin position="26"/>
        <end position="172"/>
    </location>
</feature>
<dbReference type="InterPro" id="IPR001518">
    <property type="entry name" value="Arginosuc_synth"/>
</dbReference>
<reference evidence="11 12" key="1">
    <citation type="journal article" date="2013" name="Genome Announc.">
        <title>Draft genome sequence of Serratia sp. strain ATCC 39006, a model bacterium for analysis of the biosynthesis and regulation of prodigiosin, a carbapenem, and gas vesicles.</title>
        <authorList>
            <person name="Fineran P.C."/>
            <person name="Iglesias Cans M.C."/>
            <person name="Ramsay J.P."/>
            <person name="Wilf N.M."/>
            <person name="Cossyleon D."/>
            <person name="McNeil M.B."/>
            <person name="Williamson N.R."/>
            <person name="Monson R.E."/>
            <person name="Becher S.A."/>
            <person name="Stanton J.A."/>
            <person name="Brugger K."/>
            <person name="Brown S.D."/>
            <person name="Salmond G.P."/>
        </authorList>
    </citation>
    <scope>NUCLEOTIDE SEQUENCE [LARGE SCALE GENOMIC DNA]</scope>
    <source>
        <strain evidence="11">ATCC 39006</strain>
        <strain evidence="12">ATCC 39006 / SC 11482</strain>
    </source>
</reference>
<dbReference type="EC" id="6.3.4.5" evidence="2"/>
<evidence type="ECO:0000313" key="11">
    <source>
        <dbReference type="EMBL" id="AUH06082.1"/>
    </source>
</evidence>
<keyword evidence="4" id="KW-0436">Ligase</keyword>
<evidence type="ECO:0000256" key="3">
    <source>
        <dbReference type="ARBA" id="ARBA00022571"/>
    </source>
</evidence>
<reference evidence="11" key="4">
    <citation type="submission" date="2017-11" db="EMBL/GenBank/DDBJ databases">
        <title>Complete genome sequence of Serratia sp. ATCC 39006.</title>
        <authorList>
            <person name="Hampton H.G."/>
            <person name="Jackson S.A."/>
            <person name="Jauregui R."/>
            <person name="Poulter G.T.M."/>
            <person name="Salmond G.P.C."/>
            <person name="Fineran P.C."/>
        </authorList>
    </citation>
    <scope>NUCLEOTIDE SEQUENCE</scope>
    <source>
        <strain evidence="11">ATCC 39006</strain>
    </source>
</reference>
<dbReference type="Gene3D" id="3.40.50.620">
    <property type="entry name" value="HUPs"/>
    <property type="match status" value="1"/>
</dbReference>
<keyword evidence="7" id="KW-0067">ATP-binding</keyword>
<evidence type="ECO:0000256" key="1">
    <source>
        <dbReference type="ARBA" id="ARBA00004967"/>
    </source>
</evidence>
<keyword evidence="6" id="KW-0547">Nucleotide-binding</keyword>
<dbReference type="OrthoDB" id="9801641at2"/>
<reference evidence="10 13" key="3">
    <citation type="submission" date="2017-11" db="EMBL/GenBank/DDBJ databases">
        <title>Complete genome sequence of Serratia sp. ATCC 39006 LacA.</title>
        <authorList>
            <person name="Hampton H.G."/>
            <person name="Jackson S.A."/>
            <person name="Jauregui R."/>
            <person name="Poulter G.T.M."/>
            <person name="Salmond G.P.C."/>
            <person name="Fineran P.C."/>
        </authorList>
    </citation>
    <scope>NUCLEOTIDE SEQUENCE [LARGE SCALE GENOMIC DNA]</scope>
    <source>
        <strain evidence="10 13">ATCC 39006</strain>
    </source>
</reference>
<dbReference type="GO" id="GO:0005737">
    <property type="term" value="C:cytoplasm"/>
    <property type="evidence" value="ECO:0007669"/>
    <property type="project" value="TreeGrafter"/>
</dbReference>
<dbReference type="Pfam" id="PF20979">
    <property type="entry name" value="Arginosuc_syn_C"/>
    <property type="match status" value="1"/>
</dbReference>
<comment type="pathway">
    <text evidence="1">Amino-acid biosynthesis; L-arginine biosynthesis; L-arginine from L-ornithine and carbamoyl phosphate: step 2/3.</text>
</comment>
<name>A0A2I5TND7_SERS3</name>
<evidence type="ECO:0000256" key="4">
    <source>
        <dbReference type="ARBA" id="ARBA00022598"/>
    </source>
</evidence>
<dbReference type="NCBIfam" id="NF038212">
    <property type="entry name" value="argG_rel"/>
    <property type="match status" value="1"/>
</dbReference>
<reference evidence="11" key="2">
    <citation type="submission" date="2013-09" db="EMBL/GenBank/DDBJ databases">
        <authorList>
            <person name="Wang G."/>
            <person name="Yang Y."/>
            <person name="Su Y."/>
        </authorList>
    </citation>
    <scope>NUCLEOTIDE SEQUENCE</scope>
    <source>
        <strain evidence="11">ATCC 39006</strain>
    </source>
</reference>
<evidence type="ECO:0000259" key="9">
    <source>
        <dbReference type="Pfam" id="PF20979"/>
    </source>
</evidence>
<dbReference type="InterPro" id="IPR014729">
    <property type="entry name" value="Rossmann-like_a/b/a_fold"/>
</dbReference>
<dbReference type="InterPro" id="IPR048268">
    <property type="entry name" value="Arginosuc_syn_C"/>
</dbReference>
<dbReference type="Proteomes" id="UP000233778">
    <property type="component" value="Chromosome"/>
</dbReference>
<dbReference type="GO" id="GO:0006526">
    <property type="term" value="P:L-arginine biosynthetic process"/>
    <property type="evidence" value="ECO:0007669"/>
    <property type="project" value="UniProtKB-UniPathway"/>
</dbReference>
<accession>A0A2I5TND7</accession>